<keyword evidence="1" id="KW-0732">Signal</keyword>
<reference evidence="2 3" key="1">
    <citation type="submission" date="2015-06" db="EMBL/GenBank/DDBJ databases">
        <title>Improved classification and identification of acetic acid bacteria using matrix-assisted laser desorption/ionization time-of-flight mass spectrometry; Gluconobacter nephelii and Gluconobacter uchimurae are later heterotypic synonyms of Gluconobacter japonicus and Gluconobacter oxydans, respectively.</title>
        <authorList>
            <person name="Li L."/>
            <person name="Cleenwerck I."/>
            <person name="De Vuyst L."/>
            <person name="Vandamme P."/>
        </authorList>
    </citation>
    <scope>NUCLEOTIDE SEQUENCE [LARGE SCALE GENOMIC DNA]</scope>
    <source>
        <strain evidence="2 3">LMG 1676</strain>
    </source>
</reference>
<accession>A0A149RXF0</accession>
<organism evidence="2 3">
    <name type="scientific">Gluconobacter oxydans</name>
    <name type="common">Gluconobacter suboxydans</name>
    <dbReference type="NCBI Taxonomy" id="442"/>
    <lineage>
        <taxon>Bacteria</taxon>
        <taxon>Pseudomonadati</taxon>
        <taxon>Pseudomonadota</taxon>
        <taxon>Alphaproteobacteria</taxon>
        <taxon>Acetobacterales</taxon>
        <taxon>Acetobacteraceae</taxon>
        <taxon>Gluconobacter</taxon>
    </lineage>
</organism>
<comment type="caution">
    <text evidence="2">The sequence shown here is derived from an EMBL/GenBank/DDBJ whole genome shotgun (WGS) entry which is preliminary data.</text>
</comment>
<dbReference type="InterPro" id="IPR005152">
    <property type="entry name" value="Lipase_secreted"/>
</dbReference>
<proteinExistence type="predicted"/>
<dbReference type="Pfam" id="PF03583">
    <property type="entry name" value="LIP"/>
    <property type="match status" value="1"/>
</dbReference>
<dbReference type="EMBL" id="LHZG01000155">
    <property type="protein sequence ID" value="KXV19156.1"/>
    <property type="molecule type" value="Genomic_DNA"/>
</dbReference>
<dbReference type="PANTHER" id="PTHR34853:SF1">
    <property type="entry name" value="LIPASE 5"/>
    <property type="match status" value="1"/>
</dbReference>
<dbReference type="Proteomes" id="UP000075655">
    <property type="component" value="Unassembled WGS sequence"/>
</dbReference>
<dbReference type="PANTHER" id="PTHR34853">
    <property type="match status" value="1"/>
</dbReference>
<dbReference type="Gene3D" id="3.40.50.1820">
    <property type="entry name" value="alpha/beta hydrolase"/>
    <property type="match status" value="2"/>
</dbReference>
<dbReference type="PIRSF" id="PIRSF029171">
    <property type="entry name" value="Esterase_LipA"/>
    <property type="match status" value="1"/>
</dbReference>
<evidence type="ECO:0008006" key="4">
    <source>
        <dbReference type="Google" id="ProtNLM"/>
    </source>
</evidence>
<dbReference type="SUPFAM" id="SSF53474">
    <property type="entry name" value="alpha/beta-Hydrolases"/>
    <property type="match status" value="1"/>
</dbReference>
<dbReference type="GO" id="GO:0004806">
    <property type="term" value="F:triacylglycerol lipase activity"/>
    <property type="evidence" value="ECO:0007669"/>
    <property type="project" value="InterPro"/>
</dbReference>
<name>A0A149RXF0_GLUOY</name>
<protein>
    <recommendedName>
        <fullName evidence="4">Secretory lipase</fullName>
    </recommendedName>
</protein>
<dbReference type="PATRIC" id="fig|442.8.peg.2027"/>
<feature type="chain" id="PRO_5007553972" description="Secretory lipase" evidence="1">
    <location>
        <begin position="32"/>
        <end position="404"/>
    </location>
</feature>
<evidence type="ECO:0000256" key="1">
    <source>
        <dbReference type="SAM" id="SignalP"/>
    </source>
</evidence>
<evidence type="ECO:0000313" key="2">
    <source>
        <dbReference type="EMBL" id="KXV19156.1"/>
    </source>
</evidence>
<dbReference type="GO" id="GO:0016042">
    <property type="term" value="P:lipid catabolic process"/>
    <property type="evidence" value="ECO:0007669"/>
    <property type="project" value="InterPro"/>
</dbReference>
<dbReference type="RefSeq" id="WP_062500839.1">
    <property type="nucleotide sequence ID" value="NZ_LHZG01000155.1"/>
</dbReference>
<dbReference type="AlphaFoldDB" id="A0A149RXF0"/>
<sequence>MPYRSFRRKPERRLPGLTALASLLMLLTAGAALSGCASDDDGDNWSVSAPVSAGQAIRLDSVPSHEPASVYRLTYRSTDARNPQQLVRVSAQVLVPRGRAPAGGWPVLAWAHGESGLHLTCAPSVMGIGTVQAHFYDGWLRQGFAIVATDYPGMGEPGAPLLLNARSEGMSVLDSVRAARERLPDLSENVVLNGHAQGGQAALAAAAMASTYAPHLRILGTIAAAPPYLDEQTVQELLHPANPRSFSPAVPELLTLGQSLVEADPSTDINEAFTPRGQRLLHEAGSMCASDFFPIAKRSGLTPATLLEPEASRVLAPVFDWAKYPGFSLPSPVLIESGAQDLHTSTSQQKRLVARLCAAGTAVTHRVHDASHNGTLAAMTTEAHSFAGQLLQGTTPRSDCNSSR</sequence>
<feature type="signal peptide" evidence="1">
    <location>
        <begin position="1"/>
        <end position="31"/>
    </location>
</feature>
<gene>
    <name evidence="2" type="ORF">AD934_05600</name>
</gene>
<evidence type="ECO:0000313" key="3">
    <source>
        <dbReference type="Proteomes" id="UP000075655"/>
    </source>
</evidence>
<dbReference type="InterPro" id="IPR029058">
    <property type="entry name" value="AB_hydrolase_fold"/>
</dbReference>